<keyword evidence="1" id="KW-0732">Signal</keyword>
<organism evidence="2 3">
    <name type="scientific">Henriciella pelagia</name>
    <dbReference type="NCBI Taxonomy" id="1977912"/>
    <lineage>
        <taxon>Bacteria</taxon>
        <taxon>Pseudomonadati</taxon>
        <taxon>Pseudomonadota</taxon>
        <taxon>Alphaproteobacteria</taxon>
        <taxon>Hyphomonadales</taxon>
        <taxon>Hyphomonadaceae</taxon>
        <taxon>Henriciella</taxon>
    </lineage>
</organism>
<protein>
    <recommendedName>
        <fullName evidence="4">PDZ domain-containing protein</fullName>
    </recommendedName>
</protein>
<dbReference type="EMBL" id="BMKF01000002">
    <property type="protein sequence ID" value="GGB76345.1"/>
    <property type="molecule type" value="Genomic_DNA"/>
</dbReference>
<accession>A0ABQ1JX88</accession>
<dbReference type="Gene3D" id="2.30.42.10">
    <property type="match status" value="1"/>
</dbReference>
<dbReference type="CDD" id="cd05483">
    <property type="entry name" value="retropepsin_like_bacteria"/>
    <property type="match status" value="1"/>
</dbReference>
<dbReference type="RefSeq" id="WP_084391213.1">
    <property type="nucleotide sequence ID" value="NZ_BMKF01000002.1"/>
</dbReference>
<dbReference type="SUPFAM" id="SSF50156">
    <property type="entry name" value="PDZ domain-like"/>
    <property type="match status" value="1"/>
</dbReference>
<gene>
    <name evidence="2" type="ORF">GCM10011503_26370</name>
</gene>
<sequence>MFRFTIVSVTLLLALHSLPCAVAQQADLRAVFSAPVGIERASPVASLPVQIEAGKLKLDAAVNEKPGRFVFDTGSPTILSSTFAADLGLEIVGQNTGKDANGVPVSMDVAVVDSMMLGDATFRNVPVLIFDFAGLPLADCFIGDGVIGSEIFPGSAWRINTETGEIQIAASASDLGLSEETSGAPLYDFGYPHAPIIDYSIGAMQDKALFDTGSGKVFSLFTKAMQSPEVKAATVSGSVRKGSGSEGVSAGGQGAVTDLVTLQLQSLQIAGVSLQDVPAQSRLAPPSLLGAGVLSSHIVTLDYPGKRLLLEPRSAPVTTQSSGNYAIMYGDEGAEVTQLYEKSEADRAGLRLGDRVTYVNGRALSVPDDEQQCATARWLVDEFDATQPATLVIDRQGREIIIELTGATD</sequence>
<name>A0ABQ1JX88_9PROT</name>
<dbReference type="Pfam" id="PF13650">
    <property type="entry name" value="Asp_protease_2"/>
    <property type="match status" value="1"/>
</dbReference>
<dbReference type="InterPro" id="IPR036034">
    <property type="entry name" value="PDZ_sf"/>
</dbReference>
<evidence type="ECO:0000313" key="2">
    <source>
        <dbReference type="EMBL" id="GGB76345.1"/>
    </source>
</evidence>
<proteinExistence type="predicted"/>
<feature type="chain" id="PRO_5047320692" description="PDZ domain-containing protein" evidence="1">
    <location>
        <begin position="24"/>
        <end position="409"/>
    </location>
</feature>
<reference evidence="3" key="1">
    <citation type="journal article" date="2019" name="Int. J. Syst. Evol. Microbiol.">
        <title>The Global Catalogue of Microorganisms (GCM) 10K type strain sequencing project: providing services to taxonomists for standard genome sequencing and annotation.</title>
        <authorList>
            <consortium name="The Broad Institute Genomics Platform"/>
            <consortium name="The Broad Institute Genome Sequencing Center for Infectious Disease"/>
            <person name="Wu L."/>
            <person name="Ma J."/>
        </authorList>
    </citation>
    <scope>NUCLEOTIDE SEQUENCE [LARGE SCALE GENOMIC DNA]</scope>
    <source>
        <strain evidence="3">CGMCC 1.15928</strain>
    </source>
</reference>
<dbReference type="Gene3D" id="2.40.70.10">
    <property type="entry name" value="Acid Proteases"/>
    <property type="match status" value="1"/>
</dbReference>
<dbReference type="InterPro" id="IPR021109">
    <property type="entry name" value="Peptidase_aspartic_dom_sf"/>
</dbReference>
<feature type="signal peptide" evidence="1">
    <location>
        <begin position="1"/>
        <end position="23"/>
    </location>
</feature>
<keyword evidence="3" id="KW-1185">Reference proteome</keyword>
<dbReference type="Proteomes" id="UP000628854">
    <property type="component" value="Unassembled WGS sequence"/>
</dbReference>
<dbReference type="InterPro" id="IPR034122">
    <property type="entry name" value="Retropepsin-like_bacterial"/>
</dbReference>
<evidence type="ECO:0008006" key="4">
    <source>
        <dbReference type="Google" id="ProtNLM"/>
    </source>
</evidence>
<comment type="caution">
    <text evidence="2">The sequence shown here is derived from an EMBL/GenBank/DDBJ whole genome shotgun (WGS) entry which is preliminary data.</text>
</comment>
<evidence type="ECO:0000313" key="3">
    <source>
        <dbReference type="Proteomes" id="UP000628854"/>
    </source>
</evidence>
<evidence type="ECO:0000256" key="1">
    <source>
        <dbReference type="SAM" id="SignalP"/>
    </source>
</evidence>